<feature type="domain" description="SOWAHA-C winged helix-turn-helix" evidence="4">
    <location>
        <begin position="6"/>
        <end position="77"/>
    </location>
</feature>
<feature type="compositionally biased region" description="Pro residues" evidence="3">
    <location>
        <begin position="113"/>
        <end position="125"/>
    </location>
</feature>
<feature type="compositionally biased region" description="Basic and acidic residues" evidence="3">
    <location>
        <begin position="172"/>
        <end position="185"/>
    </location>
</feature>
<dbReference type="CTD" id="8234734"/>
<reference evidence="5" key="2">
    <citation type="submission" date="2007-04" db="EMBL/GenBank/DDBJ databases">
        <title>The genome of the human body louse.</title>
        <authorList>
            <consortium name="The Human Body Louse Genome Consortium"/>
            <person name="Kirkness E."/>
            <person name="Walenz B."/>
            <person name="Hass B."/>
            <person name="Bruggner R."/>
            <person name="Strausberg R."/>
        </authorList>
    </citation>
    <scope>NUCLEOTIDE SEQUENCE</scope>
    <source>
        <strain evidence="5">USDA</strain>
    </source>
</reference>
<reference evidence="5" key="1">
    <citation type="submission" date="2007-04" db="EMBL/GenBank/DDBJ databases">
        <title>Annotation of Pediculus humanus corporis strain USDA.</title>
        <authorList>
            <person name="Kirkness E."/>
            <person name="Hannick L."/>
            <person name="Hass B."/>
            <person name="Bruggner R."/>
            <person name="Lawson D."/>
            <person name="Bidwell S."/>
            <person name="Joardar V."/>
            <person name="Caler E."/>
            <person name="Walenz B."/>
            <person name="Inman J."/>
            <person name="Schobel S."/>
            <person name="Galinsky K."/>
            <person name="Amedeo P."/>
            <person name="Strausberg R."/>
        </authorList>
    </citation>
    <scope>NUCLEOTIDE SEQUENCE</scope>
    <source>
        <strain evidence="5">USDA</strain>
    </source>
</reference>
<dbReference type="Proteomes" id="UP000009046">
    <property type="component" value="Unassembled WGS sequence"/>
</dbReference>
<dbReference type="PANTHER" id="PTHR14491:SF7">
    <property type="entry name" value="SOSONDOWAH, ISOFORM G"/>
    <property type="match status" value="1"/>
</dbReference>
<gene>
    <name evidence="6" type="primary">8234734</name>
    <name evidence="5" type="ORF">Phum_PHUM562010</name>
</gene>
<dbReference type="OMA" id="HFKVFLM"/>
<protein>
    <recommendedName>
        <fullName evidence="4">SOWAHA-C winged helix-turn-helix domain-containing protein</fullName>
    </recommendedName>
</protein>
<keyword evidence="2" id="KW-0040">ANK repeat</keyword>
<evidence type="ECO:0000313" key="6">
    <source>
        <dbReference type="EnsemblMetazoa" id="PHUM562010-PA"/>
    </source>
</evidence>
<sequence>MSSSAELSFDAVKDFIILNGGKVRNHDLVKHFKKFLTKPQNRDDARNYFKEIVNEVAVIRTEGDEKYLILKRRFRPPGLEECFSSSPSSLSLSSNSKMPSESNTGNNNLSVRQPPPYRAPPPPVTPTKSPQSSSPLTPVSPTSIFPTSAISPSSPDKTNVEDPPSVPVRKKSLTEKIKKEHHSDMSKSSSGDSSTGDVELECERKISVKERMQKFNRMASESDLPKIPSTTTTTTTNNVKKKLDKKDVMSTRRDGDHQEEIGNGDLAVLYMLTLVVTSKCLFSPAGNTIGLSI</sequence>
<reference evidence="6" key="3">
    <citation type="submission" date="2020-05" db="UniProtKB">
        <authorList>
            <consortium name="EnsemblMetazoa"/>
        </authorList>
    </citation>
    <scope>IDENTIFICATION</scope>
    <source>
        <strain evidence="6">USDA</strain>
    </source>
</reference>
<evidence type="ECO:0000256" key="1">
    <source>
        <dbReference type="ARBA" id="ARBA00022737"/>
    </source>
</evidence>
<evidence type="ECO:0000259" key="4">
    <source>
        <dbReference type="Pfam" id="PF25877"/>
    </source>
</evidence>
<dbReference type="STRING" id="121224.E0W0Q9"/>
<evidence type="ECO:0000256" key="3">
    <source>
        <dbReference type="SAM" id="MobiDB-lite"/>
    </source>
</evidence>
<dbReference type="VEuPathDB" id="VectorBase:PHUM562010"/>
<dbReference type="EnsemblMetazoa" id="PHUM562010-RA">
    <property type="protein sequence ID" value="PHUM562010-PA"/>
    <property type="gene ID" value="PHUM562010"/>
</dbReference>
<evidence type="ECO:0000313" key="5">
    <source>
        <dbReference type="EMBL" id="EEB19215.1"/>
    </source>
</evidence>
<keyword evidence="1" id="KW-0677">Repeat</keyword>
<dbReference type="HOGENOM" id="CLU_099968_0_0_1"/>
<organism>
    <name type="scientific">Pediculus humanus subsp. corporis</name>
    <name type="common">Body louse</name>
    <dbReference type="NCBI Taxonomy" id="121224"/>
    <lineage>
        <taxon>Eukaryota</taxon>
        <taxon>Metazoa</taxon>
        <taxon>Ecdysozoa</taxon>
        <taxon>Arthropoda</taxon>
        <taxon>Hexapoda</taxon>
        <taxon>Insecta</taxon>
        <taxon>Pterygota</taxon>
        <taxon>Neoptera</taxon>
        <taxon>Paraneoptera</taxon>
        <taxon>Psocodea</taxon>
        <taxon>Troctomorpha</taxon>
        <taxon>Phthiraptera</taxon>
        <taxon>Anoplura</taxon>
        <taxon>Pediculidae</taxon>
        <taxon>Pediculus</taxon>
    </lineage>
</organism>
<dbReference type="EMBL" id="DS235862">
    <property type="protein sequence ID" value="EEB19215.1"/>
    <property type="molecule type" value="Genomic_DNA"/>
</dbReference>
<evidence type="ECO:0000256" key="2">
    <source>
        <dbReference type="ARBA" id="ARBA00023043"/>
    </source>
</evidence>
<name>E0W0Q9_PEDHC</name>
<feature type="region of interest" description="Disordered" evidence="3">
    <location>
        <begin position="80"/>
        <end position="199"/>
    </location>
</feature>
<feature type="compositionally biased region" description="Low complexity" evidence="3">
    <location>
        <begin position="186"/>
        <end position="197"/>
    </location>
</feature>
<dbReference type="OrthoDB" id="60433at2759"/>
<dbReference type="RefSeq" id="XP_002431953.1">
    <property type="nucleotide sequence ID" value="XM_002431908.1"/>
</dbReference>
<accession>E0W0Q9</accession>
<dbReference type="KEGG" id="phu:Phum_PHUM562010"/>
<keyword evidence="7" id="KW-1185">Reference proteome</keyword>
<dbReference type="eggNOG" id="KOG0504">
    <property type="taxonomic scope" value="Eukaryota"/>
</dbReference>
<dbReference type="GeneID" id="8234734"/>
<feature type="compositionally biased region" description="Polar residues" evidence="3">
    <location>
        <begin position="144"/>
        <end position="157"/>
    </location>
</feature>
<dbReference type="InterPro" id="IPR058889">
    <property type="entry name" value="WHD_SOWAHA-C"/>
</dbReference>
<dbReference type="Pfam" id="PF25877">
    <property type="entry name" value="WHD_SOWAH"/>
    <property type="match status" value="1"/>
</dbReference>
<dbReference type="PANTHER" id="PTHR14491">
    <property type="entry name" value="SOSONDOWAH, ISOFORM G"/>
    <property type="match status" value="1"/>
</dbReference>
<dbReference type="EMBL" id="AAZO01006822">
    <property type="status" value="NOT_ANNOTATED_CDS"/>
    <property type="molecule type" value="Genomic_DNA"/>
</dbReference>
<proteinExistence type="predicted"/>
<dbReference type="AlphaFoldDB" id="E0W0Q9"/>
<feature type="compositionally biased region" description="Low complexity" evidence="3">
    <location>
        <begin position="126"/>
        <end position="143"/>
    </location>
</feature>
<dbReference type="InParanoid" id="E0W0Q9"/>
<feature type="compositionally biased region" description="Low complexity" evidence="3">
    <location>
        <begin position="84"/>
        <end position="103"/>
    </location>
</feature>
<evidence type="ECO:0000313" key="7">
    <source>
        <dbReference type="Proteomes" id="UP000009046"/>
    </source>
</evidence>